<sequence length="631" mass="69614">MASSNNTHDVTAPAVDADIISELNDDKFAVSRRDAVRRLIAAVDATLLARRATASEGSDDVDVMEISLVYSSEHNCLCIYGVVRRYYFHDHRHEADITLSRVDGWLRFAERHVKGSFILELPLVAPVAARTPRRGEARSQAADTAATLVTDDGEAAAPADEEVVVVELPRSTRAETMSLTLRYATASVPAAAVAGAFRALTELTLQHAIIDDDGGDLRLGHLLSSPCCPRLRRLSLRHVGGVATLRLDAATALEELRLVHLPDLRWLDVDAPGLRLLRVGDCSRLPYSDSSAMAISAPRLEVSSCESLVDPERLEFDGAAAVRRIKKLRLMSFGGGGGDDQYDANAAAVWLLKNCNAVVHLGVSSCESLVDPERLEFDGAAAVRRIKKLRLMSFGGGGGDDQYDANAAAVWLLKNCNAVVHLGVKLDIYVDEGHEDTIKDVPQLPSVTSLTIKVSSIFDGHAVGASLAKFIVKCNNIQYLHIDYSLWLLYESSIKEDFYRLIKLEMTNIYIVFCTGVIAPEDWEDQMISLNNLRVVDIRKFASLDDQISLIQLLFASSPSLDTMTVELDYEYLFHRRRVEGKDYQFDMPCYQGYWEPCAWEFGVHRFNGVSVNFGHRLIAGEKIIASSSLL</sequence>
<dbReference type="SUPFAM" id="SSF52047">
    <property type="entry name" value="RNI-like"/>
    <property type="match status" value="1"/>
</dbReference>
<reference evidence="1" key="1">
    <citation type="submission" date="2015-04" db="UniProtKB">
        <authorList>
            <consortium name="EnsemblPlants"/>
        </authorList>
    </citation>
    <scope>IDENTIFICATION</scope>
</reference>
<protein>
    <recommendedName>
        <fullName evidence="3">FBD domain-containing protein</fullName>
    </recommendedName>
</protein>
<evidence type="ECO:0000313" key="1">
    <source>
        <dbReference type="EnsemblPlants" id="OMERI12G09780.1"/>
    </source>
</evidence>
<dbReference type="PANTHER" id="PTHR34709:SF43">
    <property type="entry name" value="OS12G0527100 PROTEIN"/>
    <property type="match status" value="1"/>
</dbReference>
<evidence type="ECO:0000313" key="2">
    <source>
        <dbReference type="Proteomes" id="UP000008021"/>
    </source>
</evidence>
<dbReference type="Proteomes" id="UP000008021">
    <property type="component" value="Chromosome 12"/>
</dbReference>
<dbReference type="PANTHER" id="PTHR34709">
    <property type="entry name" value="OS10G0396666 PROTEIN"/>
    <property type="match status" value="1"/>
</dbReference>
<organism evidence="1">
    <name type="scientific">Oryza meridionalis</name>
    <dbReference type="NCBI Taxonomy" id="40149"/>
    <lineage>
        <taxon>Eukaryota</taxon>
        <taxon>Viridiplantae</taxon>
        <taxon>Streptophyta</taxon>
        <taxon>Embryophyta</taxon>
        <taxon>Tracheophyta</taxon>
        <taxon>Spermatophyta</taxon>
        <taxon>Magnoliopsida</taxon>
        <taxon>Liliopsida</taxon>
        <taxon>Poales</taxon>
        <taxon>Poaceae</taxon>
        <taxon>BOP clade</taxon>
        <taxon>Oryzoideae</taxon>
        <taxon>Oryzeae</taxon>
        <taxon>Oryzinae</taxon>
        <taxon>Oryza</taxon>
    </lineage>
</organism>
<dbReference type="AlphaFoldDB" id="A0A0E0FCM8"/>
<dbReference type="InterPro" id="IPR055312">
    <property type="entry name" value="FBL15-like"/>
</dbReference>
<dbReference type="InterPro" id="IPR032675">
    <property type="entry name" value="LRR_dom_sf"/>
</dbReference>
<accession>A0A0E0FCM8</accession>
<dbReference type="Gramene" id="OMERI12G09780.1">
    <property type="protein sequence ID" value="OMERI12G09780.1"/>
    <property type="gene ID" value="OMERI12G09780"/>
</dbReference>
<dbReference type="Gene3D" id="3.80.10.10">
    <property type="entry name" value="Ribonuclease Inhibitor"/>
    <property type="match status" value="1"/>
</dbReference>
<dbReference type="eggNOG" id="ENOG502R3DZ">
    <property type="taxonomic scope" value="Eukaryota"/>
</dbReference>
<evidence type="ECO:0008006" key="3">
    <source>
        <dbReference type="Google" id="ProtNLM"/>
    </source>
</evidence>
<dbReference type="STRING" id="40149.A0A0E0FCM8"/>
<dbReference type="EnsemblPlants" id="OMERI12G09780.1">
    <property type="protein sequence ID" value="OMERI12G09780.1"/>
    <property type="gene ID" value="OMERI12G09780"/>
</dbReference>
<proteinExistence type="predicted"/>
<name>A0A0E0FCM8_9ORYZ</name>
<reference evidence="1" key="2">
    <citation type="submission" date="2018-05" db="EMBL/GenBank/DDBJ databases">
        <title>OmerRS3 (Oryza meridionalis Reference Sequence Version 3).</title>
        <authorList>
            <person name="Zhang J."/>
            <person name="Kudrna D."/>
            <person name="Lee S."/>
            <person name="Talag J."/>
            <person name="Welchert J."/>
            <person name="Wing R.A."/>
        </authorList>
    </citation>
    <scope>NUCLEOTIDE SEQUENCE [LARGE SCALE GENOMIC DNA]</scope>
    <source>
        <strain evidence="1">cv. OR44</strain>
    </source>
</reference>
<keyword evidence="2" id="KW-1185">Reference proteome</keyword>